<dbReference type="InterPro" id="IPR050134">
    <property type="entry name" value="NAD-dep_sirtuin_deacylases"/>
</dbReference>
<organism evidence="10 11">
    <name type="scientific">Exophiala viscosa</name>
    <dbReference type="NCBI Taxonomy" id="2486360"/>
    <lineage>
        <taxon>Eukaryota</taxon>
        <taxon>Fungi</taxon>
        <taxon>Dikarya</taxon>
        <taxon>Ascomycota</taxon>
        <taxon>Pezizomycotina</taxon>
        <taxon>Eurotiomycetes</taxon>
        <taxon>Chaetothyriomycetidae</taxon>
        <taxon>Chaetothyriales</taxon>
        <taxon>Herpotrichiellaceae</taxon>
        <taxon>Exophiala</taxon>
    </lineage>
</organism>
<dbReference type="GO" id="GO:0046970">
    <property type="term" value="F:histone H4K16 deacetylase activity, NAD-dependent"/>
    <property type="evidence" value="ECO:0007669"/>
    <property type="project" value="TreeGrafter"/>
</dbReference>
<reference evidence="10" key="1">
    <citation type="journal article" date="2022" name="bioRxiv">
        <title>Deciphering the potential niche of two novel black yeast fungi from a biological soil crust based on their genomes, phenotypes, and melanin regulation.</title>
        <authorList>
            <consortium name="DOE Joint Genome Institute"/>
            <person name="Carr E.C."/>
            <person name="Barton Q."/>
            <person name="Grambo S."/>
            <person name="Sullivan M."/>
            <person name="Renfro C.M."/>
            <person name="Kuo A."/>
            <person name="Pangilinan J."/>
            <person name="Lipzen A."/>
            <person name="Keymanesh K."/>
            <person name="Savage E."/>
            <person name="Barry K."/>
            <person name="Grigoriev I.V."/>
            <person name="Riekhof W.R."/>
            <person name="Harris S.S."/>
        </authorList>
    </citation>
    <scope>NUCLEOTIDE SEQUENCE</scope>
    <source>
        <strain evidence="10">JF 03-4F</strain>
    </source>
</reference>
<evidence type="ECO:0000259" key="9">
    <source>
        <dbReference type="PROSITE" id="PS50305"/>
    </source>
</evidence>
<comment type="similarity">
    <text evidence="2">Belongs to the sirtuin family. Class I subfamily.</text>
</comment>
<name>A0AAN6E4M5_9EURO</name>
<keyword evidence="3" id="KW-0808">Transferase</keyword>
<proteinExistence type="inferred from homology"/>
<evidence type="ECO:0000256" key="6">
    <source>
        <dbReference type="ARBA" id="ARBA00023027"/>
    </source>
</evidence>
<evidence type="ECO:0000313" key="11">
    <source>
        <dbReference type="Proteomes" id="UP001203852"/>
    </source>
</evidence>
<comment type="caution">
    <text evidence="10">The sequence shown here is derived from an EMBL/GenBank/DDBJ whole genome shotgun (WGS) entry which is preliminary data.</text>
</comment>
<evidence type="ECO:0000313" key="10">
    <source>
        <dbReference type="EMBL" id="KAI1616818.1"/>
    </source>
</evidence>
<dbReference type="InterPro" id="IPR026590">
    <property type="entry name" value="Ssirtuin_cat_dom"/>
</dbReference>
<evidence type="ECO:0000256" key="8">
    <source>
        <dbReference type="SAM" id="MobiDB-lite"/>
    </source>
</evidence>
<feature type="region of interest" description="Disordered" evidence="8">
    <location>
        <begin position="391"/>
        <end position="507"/>
    </location>
</feature>
<feature type="domain" description="Deacetylase sirtuin-type" evidence="9">
    <location>
        <begin position="61"/>
        <end position="378"/>
    </location>
</feature>
<evidence type="ECO:0000256" key="5">
    <source>
        <dbReference type="ARBA" id="ARBA00022833"/>
    </source>
</evidence>
<feature type="binding site" evidence="7">
    <location>
        <position position="220"/>
    </location>
    <ligand>
        <name>Zn(2+)</name>
        <dbReference type="ChEBI" id="CHEBI:29105"/>
    </ligand>
</feature>
<dbReference type="PANTHER" id="PTHR11085:SF9">
    <property type="entry name" value="NAD-DEPENDENT PROTEIN DEACETYLASE SIRTUIN-1"/>
    <property type="match status" value="1"/>
</dbReference>
<keyword evidence="11" id="KW-1185">Reference proteome</keyword>
<keyword evidence="5 7" id="KW-0862">Zinc</keyword>
<dbReference type="EMBL" id="MU404351">
    <property type="protein sequence ID" value="KAI1616818.1"/>
    <property type="molecule type" value="Genomic_DNA"/>
</dbReference>
<dbReference type="Proteomes" id="UP001203852">
    <property type="component" value="Unassembled WGS sequence"/>
</dbReference>
<comment type="cofactor">
    <cofactor evidence="1">
        <name>Zn(2+)</name>
        <dbReference type="ChEBI" id="CHEBI:29105"/>
    </cofactor>
</comment>
<dbReference type="PANTHER" id="PTHR11085">
    <property type="entry name" value="NAD-DEPENDENT PROTEIN DEACYLASE SIRTUIN-5, MITOCHONDRIAL-RELATED"/>
    <property type="match status" value="1"/>
</dbReference>
<feature type="region of interest" description="Disordered" evidence="8">
    <location>
        <begin position="249"/>
        <end position="289"/>
    </location>
</feature>
<sequence>MSYSAPQSPAQYRDRDADSNASPARPSKLLRLWQLSTERASSLPPRRLNSPVKNAPQTRPRLQEYYTFDHAVSLFKSSKNIVVLTGAGISTSLGVPDFRSQNGVYNLLTDSIYDDPQELFHIANFKTDPGEFFKQAAKVFPRMQGLVPVNDDKKSTKSTDVPLVPRYSATHAFLALLQSKGKLLTIYTQNIDGLEVAAGLPLSKVIQCHGTLATATCMSCGKRTTARKYMPHVRAGKIPFCKCSLDPDVRDSKQRGRSGKKKRKRDDYEDTDEEDGESQSQFPKGLMKPDMTFFGEPISQAYEPRLEDDKTKVDLLVIIGTSLKVEPVNDMPLIIPPKVPQIWISKDRCTRDGVKVDIELLGECDLILEEIARRAGWSTVLQERLWENRNTDDTQIPMEKPKKSSAAKAKENLELRPKQHKSTEQMVPPQNGAIIKTDDKVSDQAVSPPEKHAVRTESKKIAAHNGPSDAAESRSEAKSNGTKLPPSKITIELEAGQRSRWYVRRAK</sequence>
<feature type="compositionally biased region" description="Polar residues" evidence="8">
    <location>
        <begin position="1"/>
        <end position="10"/>
    </location>
</feature>
<dbReference type="InterPro" id="IPR026591">
    <property type="entry name" value="Sirtuin_cat_small_dom_sf"/>
</dbReference>
<keyword evidence="6" id="KW-0520">NAD</keyword>
<feature type="compositionally biased region" description="Acidic residues" evidence="8">
    <location>
        <begin position="268"/>
        <end position="277"/>
    </location>
</feature>
<feature type="binding site" evidence="7">
    <location>
        <position position="241"/>
    </location>
    <ligand>
        <name>Zn(2+)</name>
        <dbReference type="ChEBI" id="CHEBI:29105"/>
    </ligand>
</feature>
<evidence type="ECO:0000256" key="1">
    <source>
        <dbReference type="ARBA" id="ARBA00001947"/>
    </source>
</evidence>
<feature type="active site" description="Proton acceptor" evidence="7">
    <location>
        <position position="209"/>
    </location>
</feature>
<accession>A0AAN6E4M5</accession>
<dbReference type="Pfam" id="PF02146">
    <property type="entry name" value="SIR2"/>
    <property type="match status" value="2"/>
</dbReference>
<dbReference type="SUPFAM" id="SSF52467">
    <property type="entry name" value="DHS-like NAD/FAD-binding domain"/>
    <property type="match status" value="1"/>
</dbReference>
<dbReference type="GO" id="GO:0046872">
    <property type="term" value="F:metal ion binding"/>
    <property type="evidence" value="ECO:0007669"/>
    <property type="project" value="UniProtKB-KW"/>
</dbReference>
<protein>
    <submittedName>
        <fullName evidence="10">NAD-dependent histone deacetylase SIR2</fullName>
    </submittedName>
</protein>
<evidence type="ECO:0000256" key="7">
    <source>
        <dbReference type="PROSITE-ProRule" id="PRU00236"/>
    </source>
</evidence>
<feature type="binding site" evidence="7">
    <location>
        <position position="243"/>
    </location>
    <ligand>
        <name>Zn(2+)</name>
        <dbReference type="ChEBI" id="CHEBI:29105"/>
    </ligand>
</feature>
<feature type="binding site" evidence="7">
    <location>
        <position position="217"/>
    </location>
    <ligand>
        <name>Zn(2+)</name>
        <dbReference type="ChEBI" id="CHEBI:29105"/>
    </ligand>
</feature>
<dbReference type="GO" id="GO:0070403">
    <property type="term" value="F:NAD+ binding"/>
    <property type="evidence" value="ECO:0007669"/>
    <property type="project" value="InterPro"/>
</dbReference>
<dbReference type="InterPro" id="IPR003000">
    <property type="entry name" value="Sirtuin"/>
</dbReference>
<feature type="region of interest" description="Disordered" evidence="8">
    <location>
        <begin position="1"/>
        <end position="26"/>
    </location>
</feature>
<feature type="compositionally biased region" description="Basic and acidic residues" evidence="8">
    <location>
        <begin position="408"/>
        <end position="423"/>
    </location>
</feature>
<feature type="compositionally biased region" description="Basic residues" evidence="8">
    <location>
        <begin position="255"/>
        <end position="264"/>
    </location>
</feature>
<dbReference type="InterPro" id="IPR029035">
    <property type="entry name" value="DHS-like_NAD/FAD-binding_dom"/>
</dbReference>
<feature type="compositionally biased region" description="Basic and acidic residues" evidence="8">
    <location>
        <begin position="449"/>
        <end position="460"/>
    </location>
</feature>
<dbReference type="Gene3D" id="3.40.50.1220">
    <property type="entry name" value="TPP-binding domain"/>
    <property type="match status" value="1"/>
</dbReference>
<dbReference type="GO" id="GO:0005634">
    <property type="term" value="C:nucleus"/>
    <property type="evidence" value="ECO:0007669"/>
    <property type="project" value="TreeGrafter"/>
</dbReference>
<dbReference type="PROSITE" id="PS50305">
    <property type="entry name" value="SIRTUIN"/>
    <property type="match status" value="1"/>
</dbReference>
<dbReference type="AlphaFoldDB" id="A0AAN6E4M5"/>
<keyword evidence="4 7" id="KW-0479">Metal-binding</keyword>
<evidence type="ECO:0000256" key="2">
    <source>
        <dbReference type="ARBA" id="ARBA00006924"/>
    </source>
</evidence>
<dbReference type="Gene3D" id="3.30.1600.10">
    <property type="entry name" value="SIR2/SIRT2 'Small Domain"/>
    <property type="match status" value="1"/>
</dbReference>
<evidence type="ECO:0000256" key="3">
    <source>
        <dbReference type="ARBA" id="ARBA00022679"/>
    </source>
</evidence>
<gene>
    <name evidence="10" type="ORF">EDD36DRAFT_146961</name>
</gene>
<evidence type="ECO:0000256" key="4">
    <source>
        <dbReference type="ARBA" id="ARBA00022723"/>
    </source>
</evidence>